<evidence type="ECO:0000259" key="13">
    <source>
        <dbReference type="Pfam" id="PF04565"/>
    </source>
</evidence>
<proteinExistence type="inferred from homology"/>
<dbReference type="Gene3D" id="3.90.1110.10">
    <property type="entry name" value="RNA polymerase Rpb2, domain 2"/>
    <property type="match status" value="1"/>
</dbReference>
<dbReference type="GO" id="GO:0032549">
    <property type="term" value="F:ribonucleoside binding"/>
    <property type="evidence" value="ECO:0007669"/>
    <property type="project" value="InterPro"/>
</dbReference>
<dbReference type="Pfam" id="PF04567">
    <property type="entry name" value="RNA_pol_Rpb2_5"/>
    <property type="match status" value="1"/>
</dbReference>
<dbReference type="InterPro" id="IPR007121">
    <property type="entry name" value="RNA_pol_bsu_CS"/>
</dbReference>
<evidence type="ECO:0000259" key="14">
    <source>
        <dbReference type="Pfam" id="PF04566"/>
    </source>
</evidence>
<dbReference type="Pfam" id="PF04565">
    <property type="entry name" value="RNA_pol_Rpb2_3"/>
    <property type="match status" value="1"/>
</dbReference>
<evidence type="ECO:0000313" key="16">
    <source>
        <dbReference type="EMBL" id="QHT38875.1"/>
    </source>
</evidence>
<dbReference type="InterPro" id="IPR007647">
    <property type="entry name" value="RNA_pol_Rpb2_5"/>
</dbReference>
<dbReference type="InterPro" id="IPR014724">
    <property type="entry name" value="RNA_pol_RPB2_OB-fold"/>
</dbReference>
<dbReference type="GO" id="GO:0000428">
    <property type="term" value="C:DNA-directed RNA polymerase complex"/>
    <property type="evidence" value="ECO:0007669"/>
    <property type="project" value="UniProtKB-KW"/>
</dbReference>
<dbReference type="InterPro" id="IPR007642">
    <property type="entry name" value="RNA_pol_Rpb2_2"/>
</dbReference>
<dbReference type="Pfam" id="PF04563">
    <property type="entry name" value="RNA_pol_Rpb2_1"/>
    <property type="match status" value="1"/>
</dbReference>
<dbReference type="GO" id="GO:0006351">
    <property type="term" value="P:DNA-templated transcription"/>
    <property type="evidence" value="ECO:0007669"/>
    <property type="project" value="InterPro"/>
</dbReference>
<sequence length="1216" mass="139685">MSQQHSVEMCDNSIRKDMPYSNEGYVRQEISKEDAEFYLRDQNYIETPWKILKTYFEGQHLQRLVRHQIESYNLFVNHQIEQTIEMFNPVHITSEQDYDQESGKTSLEIDITFENFNIYRPQIQENNGATKLMFPQESRLRNFTYSSTMTVDIHIKYLVRNGPNLEHSQVYHKNLPNIHIGKIPIMLKSSICVLNQYTHIGHTATGECRFDAGGYFIINGSEKTVLAQERSAENKVYCFNISKNNTKYTWTAEIKSIPDYKCISPKQINMFVSSKNTGFGYPISIQVPRVKQPLPLFVIFRALGVLSDKEICEYILLNVNTDDQQDMLEFLHASIRDAGTHHTQQECIQYITSNVMYTPINMDKEQGQKKKHEFAMDVLNNDLFPHCPTKEKKIYFLGYMANKLICASLGKCEQDDRDSYVNKRIDLCGVLLNNLFRNYFNKLVKDMEKQIVREINTGSWKSTDDFQNIINQTNIYKIIKSATIENGIKRALSTGDFGIKHMNSNKAGVAQVLNRLTYMSTLSHARRVSTPTDKSGKLIPPRKLHNTSWGFLCPPETPEGQSVGIVKNLSYMAHVTIHSISDPLHECVEKTGLVLNLDILNPNQTYNITKVFINGCWVGITHDSYKLYTMLKECKYSGIINIYTSIIFNYKLNEIRICNEGGRIMRPLLRVQNNNVLITKKIMSDIDNKNIGWDDLLTNINIPSSVIEYIDPDEQQNVLIAVRPRDLLKRNTDKMFYHYTHCEIHPSTMFGILASCIPFPEHNQSPRNTYQCAMGKQSMGIYVSNFEDRMDKTAFVLSSPTRPLVDTRVMNMIQLDKIPSGMNVIVAIMSHTGYNQEDSLLFNKGSIERGLFQATIYHTEKDEDKQKINGDEEIRCKPDPSKTKGMKFANYDKLNSNGLMDENMLVENRDVIISKVVPIKENRNDHTKVIKYEDQSRVYRTNEETYIDKNYMDRNGDGYTFAKVRLRALRQPNFGDKFSSRHGQKGTIGNIIPEKDMPFTKSGIKPDIIINPHAIPSRMTIGQLKETLLGKVLVELGLFGDGTSFGDLDVPTICEELQKVGYESNGNEVMYNAMTGEQIEASVFMGPVFYQRLKHMVADKQHSRSIGPMVNLTRQPAEGRSRDGGLRFGEMERDCMCSHGAARFTKERTYDVSDKYSVYTCRKCGMIASYNNERHIHHCKTCGNRSDFSYVEIPYACKLLFQELTTMNIAPRMITK</sequence>
<dbReference type="AlphaFoldDB" id="A0A6C0FJQ3"/>
<evidence type="ECO:0000259" key="10">
    <source>
        <dbReference type="Pfam" id="PF04560"/>
    </source>
</evidence>
<organism evidence="16">
    <name type="scientific">viral metagenome</name>
    <dbReference type="NCBI Taxonomy" id="1070528"/>
    <lineage>
        <taxon>unclassified sequences</taxon>
        <taxon>metagenomes</taxon>
        <taxon>organismal metagenomes</taxon>
    </lineage>
</organism>
<dbReference type="SUPFAM" id="SSF64484">
    <property type="entry name" value="beta and beta-prime subunits of DNA dependent RNA-polymerase"/>
    <property type="match status" value="1"/>
</dbReference>
<feature type="domain" description="DNA-directed RNA polymerase subunit 2 hybrid-binding" evidence="9">
    <location>
        <begin position="754"/>
        <end position="1122"/>
    </location>
</feature>
<keyword evidence="7" id="KW-0862">Zinc</keyword>
<evidence type="ECO:0000256" key="4">
    <source>
        <dbReference type="ARBA" id="ARBA00022679"/>
    </source>
</evidence>
<feature type="domain" description="RNA polymerase Rpb2" evidence="13">
    <location>
        <begin position="511"/>
        <end position="575"/>
    </location>
</feature>
<dbReference type="GO" id="GO:0046872">
    <property type="term" value="F:metal ion binding"/>
    <property type="evidence" value="ECO:0007669"/>
    <property type="project" value="UniProtKB-KW"/>
</dbReference>
<keyword evidence="4" id="KW-0808">Transferase</keyword>
<evidence type="ECO:0000259" key="12">
    <source>
        <dbReference type="Pfam" id="PF04563"/>
    </source>
</evidence>
<dbReference type="Gene3D" id="2.40.50.150">
    <property type="match status" value="1"/>
</dbReference>
<evidence type="ECO:0000256" key="1">
    <source>
        <dbReference type="ARBA" id="ARBA00006835"/>
    </source>
</evidence>
<dbReference type="Gene3D" id="3.90.1070.20">
    <property type="match status" value="1"/>
</dbReference>
<dbReference type="Pfam" id="PF04561">
    <property type="entry name" value="RNA_pol_Rpb2_2"/>
    <property type="match status" value="1"/>
</dbReference>
<dbReference type="InterPro" id="IPR007645">
    <property type="entry name" value="RNA_pol_Rpb2_3"/>
</dbReference>
<keyword evidence="3" id="KW-0240">DNA-directed RNA polymerase</keyword>
<dbReference type="PANTHER" id="PTHR20856">
    <property type="entry name" value="DNA-DIRECTED RNA POLYMERASE I SUBUNIT 2"/>
    <property type="match status" value="1"/>
</dbReference>
<keyword evidence="6" id="KW-0479">Metal-binding</keyword>
<feature type="domain" description="RNA polymerase Rpb2" evidence="10">
    <location>
        <begin position="1124"/>
        <end position="1215"/>
    </location>
</feature>
<feature type="domain" description="RNA polymerase Rpb2" evidence="11">
    <location>
        <begin position="234"/>
        <end position="426"/>
    </location>
</feature>
<dbReference type="Pfam" id="PF04566">
    <property type="entry name" value="RNA_pol_Rpb2_4"/>
    <property type="match status" value="1"/>
</dbReference>
<feature type="domain" description="RNA polymerase beta subunit protrusion" evidence="12">
    <location>
        <begin position="64"/>
        <end position="472"/>
    </location>
</feature>
<accession>A0A6C0FJQ3</accession>
<feature type="domain" description="RNA polymerase Rpb2" evidence="15">
    <location>
        <begin position="693"/>
        <end position="746"/>
    </location>
</feature>
<protein>
    <recommendedName>
        <fullName evidence="2">DNA-directed RNA polymerase</fullName>
        <ecNumber evidence="2">2.7.7.6</ecNumber>
    </recommendedName>
</protein>
<dbReference type="GO" id="GO:0003677">
    <property type="term" value="F:DNA binding"/>
    <property type="evidence" value="ECO:0007669"/>
    <property type="project" value="InterPro"/>
</dbReference>
<name>A0A6C0FJQ3_9ZZZZ</name>
<dbReference type="InterPro" id="IPR007644">
    <property type="entry name" value="RNA_pol_bsu_protrusion"/>
</dbReference>
<feature type="domain" description="RNA polymerase Rpb2" evidence="14">
    <location>
        <begin position="611"/>
        <end position="672"/>
    </location>
</feature>
<evidence type="ECO:0000256" key="8">
    <source>
        <dbReference type="ARBA" id="ARBA00023163"/>
    </source>
</evidence>
<dbReference type="Gene3D" id="3.90.1100.10">
    <property type="match status" value="1"/>
</dbReference>
<reference evidence="16" key="1">
    <citation type="journal article" date="2020" name="Nature">
        <title>Giant virus diversity and host interactions through global metagenomics.</title>
        <authorList>
            <person name="Schulz F."/>
            <person name="Roux S."/>
            <person name="Paez-Espino D."/>
            <person name="Jungbluth S."/>
            <person name="Walsh D.A."/>
            <person name="Denef V.J."/>
            <person name="McMahon K.D."/>
            <person name="Konstantinidis K.T."/>
            <person name="Eloe-Fadrosh E.A."/>
            <person name="Kyrpides N.C."/>
            <person name="Woyke T."/>
        </authorList>
    </citation>
    <scope>NUCLEOTIDE SEQUENCE</scope>
    <source>
        <strain evidence="16">GVMAG-S-ERX556106-38</strain>
    </source>
</reference>
<evidence type="ECO:0000259" key="11">
    <source>
        <dbReference type="Pfam" id="PF04561"/>
    </source>
</evidence>
<dbReference type="InterPro" id="IPR007641">
    <property type="entry name" value="RNA_pol_Rpb2_7"/>
</dbReference>
<dbReference type="Pfam" id="PF00562">
    <property type="entry name" value="RNA_pol_Rpb2_6"/>
    <property type="match status" value="1"/>
</dbReference>
<evidence type="ECO:0000256" key="2">
    <source>
        <dbReference type="ARBA" id="ARBA00012418"/>
    </source>
</evidence>
<dbReference type="Gene3D" id="2.40.270.10">
    <property type="entry name" value="DNA-directed RNA polymerase, subunit 2, domain 6"/>
    <property type="match status" value="1"/>
</dbReference>
<dbReference type="CDD" id="cd00653">
    <property type="entry name" value="RNA_pol_B_RPB2"/>
    <property type="match status" value="1"/>
</dbReference>
<dbReference type="PROSITE" id="PS01166">
    <property type="entry name" value="RNA_POL_BETA"/>
    <property type="match status" value="1"/>
</dbReference>
<dbReference type="FunFam" id="3.90.1800.10:FF:000002">
    <property type="entry name" value="DNA-directed RNA polymerase subunit beta"/>
    <property type="match status" value="1"/>
</dbReference>
<dbReference type="EMBL" id="MN738836">
    <property type="protein sequence ID" value="QHT38875.1"/>
    <property type="molecule type" value="Genomic_DNA"/>
</dbReference>
<evidence type="ECO:0000256" key="3">
    <source>
        <dbReference type="ARBA" id="ARBA00022478"/>
    </source>
</evidence>
<keyword evidence="8" id="KW-0804">Transcription</keyword>
<dbReference type="Gene3D" id="3.90.1800.10">
    <property type="entry name" value="RNA polymerase alpha subunit dimerisation domain"/>
    <property type="match status" value="1"/>
</dbReference>
<evidence type="ECO:0000259" key="15">
    <source>
        <dbReference type="Pfam" id="PF04567"/>
    </source>
</evidence>
<dbReference type="InterPro" id="IPR037034">
    <property type="entry name" value="RNA_pol_Rpb2_2_sf"/>
</dbReference>
<dbReference type="InterPro" id="IPR015712">
    <property type="entry name" value="DNA-dir_RNA_pol_su2"/>
</dbReference>
<dbReference type="InterPro" id="IPR007120">
    <property type="entry name" value="DNA-dir_RNAP_su2_dom"/>
</dbReference>
<evidence type="ECO:0000256" key="5">
    <source>
        <dbReference type="ARBA" id="ARBA00022695"/>
    </source>
</evidence>
<evidence type="ECO:0000256" key="6">
    <source>
        <dbReference type="ARBA" id="ARBA00022723"/>
    </source>
</evidence>
<comment type="similarity">
    <text evidence="1">Belongs to the RNA polymerase beta chain family.</text>
</comment>
<dbReference type="InterPro" id="IPR037033">
    <property type="entry name" value="DNA-dir_RNAP_su2_hyb_sf"/>
</dbReference>
<keyword evidence="5" id="KW-0548">Nucleotidyltransferase</keyword>
<dbReference type="InterPro" id="IPR007646">
    <property type="entry name" value="RNA_pol_Rpb2_4"/>
</dbReference>
<evidence type="ECO:0000259" key="9">
    <source>
        <dbReference type="Pfam" id="PF00562"/>
    </source>
</evidence>
<dbReference type="EC" id="2.7.7.6" evidence="2"/>
<evidence type="ECO:0000256" key="7">
    <source>
        <dbReference type="ARBA" id="ARBA00022833"/>
    </source>
</evidence>
<dbReference type="Pfam" id="PF04560">
    <property type="entry name" value="RNA_pol_Rpb2_7"/>
    <property type="match status" value="1"/>
</dbReference>
<dbReference type="GO" id="GO:0003899">
    <property type="term" value="F:DNA-directed RNA polymerase activity"/>
    <property type="evidence" value="ECO:0007669"/>
    <property type="project" value="UniProtKB-EC"/>
</dbReference>